<dbReference type="PATRIC" id="fig|1230454.4.peg.39"/>
<accession>M0PKR4</accession>
<name>M0PKR4_9EURY</name>
<organism evidence="1 2">
    <name type="scientific">Halorubrum aidingense JCM 13560</name>
    <dbReference type="NCBI Taxonomy" id="1230454"/>
    <lineage>
        <taxon>Archaea</taxon>
        <taxon>Methanobacteriati</taxon>
        <taxon>Methanobacteriota</taxon>
        <taxon>Stenosarchaea group</taxon>
        <taxon>Halobacteria</taxon>
        <taxon>Halobacteriales</taxon>
        <taxon>Haloferacaceae</taxon>
        <taxon>Halorubrum</taxon>
    </lineage>
</organism>
<reference evidence="1 2" key="1">
    <citation type="journal article" date="2014" name="PLoS Genet.">
        <title>Phylogenetically driven sequencing of extremely halophilic archaea reveals strategies for static and dynamic osmo-response.</title>
        <authorList>
            <person name="Becker E.A."/>
            <person name="Seitzer P.M."/>
            <person name="Tritt A."/>
            <person name="Larsen D."/>
            <person name="Krusor M."/>
            <person name="Yao A.I."/>
            <person name="Wu D."/>
            <person name="Madern D."/>
            <person name="Eisen J.A."/>
            <person name="Darling A.E."/>
            <person name="Facciotti M.T."/>
        </authorList>
    </citation>
    <scope>NUCLEOTIDE SEQUENCE [LARGE SCALE GENOMIC DNA]</scope>
    <source>
        <strain evidence="1 2">JCM 13560</strain>
    </source>
</reference>
<dbReference type="RefSeq" id="WP_007997565.1">
    <property type="nucleotide sequence ID" value="NZ_AOJI01000002.1"/>
</dbReference>
<protein>
    <submittedName>
        <fullName evidence="1">Restriction endonuclease</fullName>
    </submittedName>
</protein>
<sequence>MTPPFTVLDRIQALDGDELPEFLASLWQRAGWTVDAKRSNPPAVVVRRAVGEAVERAVLHPVISSGLTSIDDVDLAIDRGRDRSADRVMLVSTTGFTPDARRLTDAYGVDTMGPEGLARVVVALGADDLFDRHRTTDAEIGN</sequence>
<dbReference type="GO" id="GO:0004519">
    <property type="term" value="F:endonuclease activity"/>
    <property type="evidence" value="ECO:0007669"/>
    <property type="project" value="UniProtKB-KW"/>
</dbReference>
<dbReference type="Proteomes" id="UP000011575">
    <property type="component" value="Unassembled WGS sequence"/>
</dbReference>
<keyword evidence="1" id="KW-0255">Endonuclease</keyword>
<keyword evidence="1" id="KW-0378">Hydrolase</keyword>
<evidence type="ECO:0000313" key="2">
    <source>
        <dbReference type="Proteomes" id="UP000011575"/>
    </source>
</evidence>
<evidence type="ECO:0000313" key="1">
    <source>
        <dbReference type="EMBL" id="EMA70661.1"/>
    </source>
</evidence>
<keyword evidence="2" id="KW-1185">Reference proteome</keyword>
<dbReference type="EMBL" id="AOJI01000002">
    <property type="protein sequence ID" value="EMA70661.1"/>
    <property type="molecule type" value="Genomic_DNA"/>
</dbReference>
<proteinExistence type="predicted"/>
<gene>
    <name evidence="1" type="ORF">C461_00192</name>
</gene>
<comment type="caution">
    <text evidence="1">The sequence shown here is derived from an EMBL/GenBank/DDBJ whole genome shotgun (WGS) entry which is preliminary data.</text>
</comment>
<dbReference type="STRING" id="1230454.C461_00192"/>
<dbReference type="AlphaFoldDB" id="M0PKR4"/>
<keyword evidence="1" id="KW-0540">Nuclease</keyword>